<accession>A0A3R7YF66</accession>
<feature type="region of interest" description="Disordered" evidence="1">
    <location>
        <begin position="409"/>
        <end position="443"/>
    </location>
</feature>
<dbReference type="VEuPathDB" id="FungiDB:H257_08758"/>
<keyword evidence="4" id="KW-1185">Reference proteome</keyword>
<dbReference type="InterPro" id="IPR051696">
    <property type="entry name" value="DENN_Domain_GEFs"/>
</dbReference>
<dbReference type="SMART" id="SM00799">
    <property type="entry name" value="DENN"/>
    <property type="match status" value="1"/>
</dbReference>
<name>A0A3R7YF66_APHAT</name>
<dbReference type="PANTHER" id="PTHR12296">
    <property type="entry name" value="DENN DOMAIN-CONTAINING PROTEIN 4"/>
    <property type="match status" value="1"/>
</dbReference>
<feature type="domain" description="UDENN" evidence="2">
    <location>
        <begin position="1"/>
        <end position="413"/>
    </location>
</feature>
<evidence type="ECO:0000313" key="3">
    <source>
        <dbReference type="EMBL" id="RQM28052.1"/>
    </source>
</evidence>
<organism evidence="3 4">
    <name type="scientific">Aphanomyces astaci</name>
    <name type="common">Crayfish plague agent</name>
    <dbReference type="NCBI Taxonomy" id="112090"/>
    <lineage>
        <taxon>Eukaryota</taxon>
        <taxon>Sar</taxon>
        <taxon>Stramenopiles</taxon>
        <taxon>Oomycota</taxon>
        <taxon>Saprolegniomycetes</taxon>
        <taxon>Saprolegniales</taxon>
        <taxon>Verrucalvaceae</taxon>
        <taxon>Aphanomyces</taxon>
    </lineage>
</organism>
<dbReference type="PANTHER" id="PTHR12296:SF21">
    <property type="entry name" value="DENN DOMAIN-CONTAINING PROTEIN 3"/>
    <property type="match status" value="1"/>
</dbReference>
<feature type="compositionally biased region" description="Low complexity" evidence="1">
    <location>
        <begin position="409"/>
        <end position="421"/>
    </location>
</feature>
<proteinExistence type="predicted"/>
<dbReference type="VEuPathDB" id="FungiDB:H257_08757"/>
<reference evidence="3" key="1">
    <citation type="submission" date="2018-07" db="EMBL/GenBank/DDBJ databases">
        <title>Annotation of Aphanomyces astaci genome assembly.</title>
        <authorList>
            <person name="Studholme D.J."/>
        </authorList>
    </citation>
    <scope>NUCLEOTIDE SEQUENCE [LARGE SCALE GENOMIC DNA]</scope>
    <source>
        <strain evidence="3">Pc</strain>
    </source>
</reference>
<dbReference type="AlphaFoldDB" id="A0A3R7YF66"/>
<dbReference type="Pfam" id="PF02141">
    <property type="entry name" value="DENN"/>
    <property type="match status" value="1"/>
</dbReference>
<dbReference type="EMBL" id="MZMZ02001895">
    <property type="protein sequence ID" value="RQM28052.1"/>
    <property type="molecule type" value="Genomic_DNA"/>
</dbReference>
<gene>
    <name evidence="3" type="ORF">B5M09_007125</name>
</gene>
<dbReference type="Proteomes" id="UP000284702">
    <property type="component" value="Unassembled WGS sequence"/>
</dbReference>
<dbReference type="Gene3D" id="3.40.50.11500">
    <property type="match status" value="1"/>
</dbReference>
<evidence type="ECO:0000259" key="2">
    <source>
        <dbReference type="PROSITE" id="PS50211"/>
    </source>
</evidence>
<dbReference type="PROSITE" id="PS50211">
    <property type="entry name" value="DENN"/>
    <property type="match status" value="1"/>
</dbReference>
<sequence length="1095" mass="121544">MYNAFVLTTATGTSLHGASICISSSVSNNYADAVCLTSLCIVSKHPFYTSLLQYLEQLAVLGTCQHRWNTQANQLLQQSHHSVPSSDDSHHQPTVHFVEQCLTNLLHEVPVPRVGSAGVLCSIAEVQITLPTLSIAPLDWEFVEYTFQLVEPENLVALVHHALLEHSILILGTDNLFITAVATTIRLLLAPLQWDHVFIPVVPHGVDIATLLDAPVPFIAGAHASQVPHPASLSSPTVHATSIFRVSKGFLAVQHYLAVVRFDMRDNRLHGSRARLPVLPPAAEALVTLLSSHLVGADGGESPPSLLPHILQDRRMRMHARLRESVEGSPSLHKSEGSNLSTSFLTSVNPLRRTMVKWFRRLVCEYRAGLAKQGTKKFLAQKTGTAKVFFTAWSNTSAFQQYVDQFSSEKASSSGGSSSSLRNDRDDSDDDIDNEDDEPASLGLDAIHVPLRPAGHDVMLSFFQQASAADEAAIPSSQRLTVSTANLSHYEIAFPTLTSDALGASRRPKLPYEVPEVACKKSRKPNSTVVEWLDNWLHGGKLAKSPPAIFHRAKTIGSHLSPRLNFHRTKTNPDVPDHPWLHTACVPECMANVANCTRVLDDLWATNAKKPSLALEQAYVELIHTLGACRKTSHRHDLEAVWETCLGASPLGGIFNQLGHWRPFSWLIKTWMDHGDVALAVTWLAQIQSGTVKLRPRREMHDRFGELFERGIRLTLLADCATCGHRLSEADLQTTFRSTCPSCQGSLSPFFCVRCMDQPPSSPIPYFSWSYLHARMTAHDDGGGETSWPLRQWHAKDPHVYWNIVVKCLSLDCPFDSFLVDLNEDEGEVEPAAPETTTLADIHRLCQYVLGLPSSATDSKLAPTQALARRLLRVRRYIIYCEIVMECSSLGRHKWRDDRVESMATTDATMPSQVCFCRLDHGYLRFYTSADMACLVSELRLSGCKVDVKPHKRVDNIPFSFTVESQRVLVKDRTYALSPKTVVEVSGLGPSVRSEWARAISTWQRHYFKDEEPKTALDHERERERLEEALLVFRKVATDTPRAAVPPPTPSSILGIRLPSLRKSIIGVLEVLTSRARVSESTTFNTAQPHPVATA</sequence>
<evidence type="ECO:0000313" key="4">
    <source>
        <dbReference type="Proteomes" id="UP000284702"/>
    </source>
</evidence>
<dbReference type="GO" id="GO:0031410">
    <property type="term" value="C:cytoplasmic vesicle"/>
    <property type="evidence" value="ECO:0007669"/>
    <property type="project" value="TreeGrafter"/>
</dbReference>
<evidence type="ECO:0000256" key="1">
    <source>
        <dbReference type="SAM" id="MobiDB-lite"/>
    </source>
</evidence>
<protein>
    <recommendedName>
        <fullName evidence="2">UDENN domain-containing protein</fullName>
    </recommendedName>
</protein>
<dbReference type="InterPro" id="IPR043153">
    <property type="entry name" value="DENN_C"/>
</dbReference>
<dbReference type="InterPro" id="IPR037516">
    <property type="entry name" value="Tripartite_DENN"/>
</dbReference>
<feature type="compositionally biased region" description="Acidic residues" evidence="1">
    <location>
        <begin position="426"/>
        <end position="439"/>
    </location>
</feature>
<comment type="caution">
    <text evidence="3">The sequence shown here is derived from an EMBL/GenBank/DDBJ whole genome shotgun (WGS) entry which is preliminary data.</text>
</comment>
<dbReference type="InterPro" id="IPR001194">
    <property type="entry name" value="cDENN_dom"/>
</dbReference>
<dbReference type="GO" id="GO:0032483">
    <property type="term" value="P:regulation of Rab protein signal transduction"/>
    <property type="evidence" value="ECO:0007669"/>
    <property type="project" value="TreeGrafter"/>
</dbReference>